<name>A0A7J3MX23_9CREN</name>
<comment type="catalytic activity">
    <reaction evidence="2">
        <text>Couples ATP hydrolysis with the unwinding of duplex DNA by translocating in the 3'-5' direction.</text>
        <dbReference type="EC" id="5.6.2.4"/>
    </reaction>
</comment>
<dbReference type="Gene3D" id="3.40.50.300">
    <property type="entry name" value="P-loop containing nucleotide triphosphate hydrolases"/>
    <property type="match status" value="2"/>
</dbReference>
<dbReference type="EMBL" id="DTDH01000048">
    <property type="protein sequence ID" value="HGT98103.1"/>
    <property type="molecule type" value="Genomic_DNA"/>
</dbReference>
<dbReference type="PANTHER" id="PTHR42957">
    <property type="entry name" value="HELICASE MJ1565-RELATED"/>
    <property type="match status" value="1"/>
</dbReference>
<dbReference type="GO" id="GO:0043138">
    <property type="term" value="F:3'-5' DNA helicase activity"/>
    <property type="evidence" value="ECO:0007669"/>
    <property type="project" value="UniProtKB-EC"/>
</dbReference>
<evidence type="ECO:0000256" key="1">
    <source>
        <dbReference type="ARBA" id="ARBA00007816"/>
    </source>
</evidence>
<comment type="caution">
    <text evidence="6">The sequence shown here is derived from an EMBL/GenBank/DDBJ whole genome shotgun (WGS) entry which is preliminary data.</text>
</comment>
<dbReference type="PANTHER" id="PTHR42957:SF1">
    <property type="entry name" value="HELICASE MJ1565-RELATED"/>
    <property type="match status" value="1"/>
</dbReference>
<dbReference type="Pfam" id="PF01935">
    <property type="entry name" value="DUF87"/>
    <property type="match status" value="1"/>
</dbReference>
<dbReference type="InterPro" id="IPR027417">
    <property type="entry name" value="P-loop_NTPase"/>
</dbReference>
<dbReference type="CDD" id="cd01127">
    <property type="entry name" value="TrwB_TraG_TraD_VirD4"/>
    <property type="match status" value="1"/>
</dbReference>
<evidence type="ECO:0000256" key="3">
    <source>
        <dbReference type="ARBA" id="ARBA00048954"/>
    </source>
</evidence>
<gene>
    <name evidence="6" type="ORF">ENU64_01565</name>
</gene>
<evidence type="ECO:0000256" key="2">
    <source>
        <dbReference type="ARBA" id="ARBA00034617"/>
    </source>
</evidence>
<reference evidence="6" key="1">
    <citation type="journal article" date="2020" name="mSystems">
        <title>Genome- and Community-Level Interaction Insights into Carbon Utilization and Element Cycling Functions of Hydrothermarchaeota in Hydrothermal Sediment.</title>
        <authorList>
            <person name="Zhou Z."/>
            <person name="Liu Y."/>
            <person name="Xu W."/>
            <person name="Pan J."/>
            <person name="Luo Z.H."/>
            <person name="Li M."/>
        </authorList>
    </citation>
    <scope>NUCLEOTIDE SEQUENCE [LARGE SCALE GENOMIC DNA]</scope>
    <source>
        <strain evidence="6">SpSt-688</strain>
    </source>
</reference>
<protein>
    <submittedName>
        <fullName evidence="6">ATP-binding protein</fullName>
    </submittedName>
</protein>
<dbReference type="GO" id="GO:0005524">
    <property type="term" value="F:ATP binding"/>
    <property type="evidence" value="ECO:0007669"/>
    <property type="project" value="UniProtKB-KW"/>
</dbReference>
<keyword evidence="6" id="KW-0547">Nucleotide-binding</keyword>
<comment type="similarity">
    <text evidence="1">Belongs to the HerA family.</text>
</comment>
<accession>A0A7J3MX23</accession>
<organism evidence="6">
    <name type="scientific">Ignisphaera aggregans</name>
    <dbReference type="NCBI Taxonomy" id="334771"/>
    <lineage>
        <taxon>Archaea</taxon>
        <taxon>Thermoproteota</taxon>
        <taxon>Thermoprotei</taxon>
        <taxon>Desulfurococcales</taxon>
        <taxon>Desulfurococcaceae</taxon>
        <taxon>Ignisphaera</taxon>
    </lineage>
</organism>
<feature type="domain" description="Helicase HerA central" evidence="5">
    <location>
        <begin position="158"/>
        <end position="407"/>
    </location>
</feature>
<dbReference type="InterPro" id="IPR008571">
    <property type="entry name" value="HerA-like"/>
</dbReference>
<comment type="catalytic activity">
    <reaction evidence="3">
        <text>ATP + H2O = ADP + phosphate + H(+)</text>
        <dbReference type="Rhea" id="RHEA:13065"/>
        <dbReference type="ChEBI" id="CHEBI:15377"/>
        <dbReference type="ChEBI" id="CHEBI:15378"/>
        <dbReference type="ChEBI" id="CHEBI:30616"/>
        <dbReference type="ChEBI" id="CHEBI:43474"/>
        <dbReference type="ChEBI" id="CHEBI:456216"/>
        <dbReference type="EC" id="5.6.2.3"/>
    </reaction>
</comment>
<comment type="catalytic activity">
    <reaction evidence="4">
        <text>ATP + H2O = ADP + phosphate + H(+)</text>
        <dbReference type="Rhea" id="RHEA:13065"/>
        <dbReference type="ChEBI" id="CHEBI:15377"/>
        <dbReference type="ChEBI" id="CHEBI:15378"/>
        <dbReference type="ChEBI" id="CHEBI:30616"/>
        <dbReference type="ChEBI" id="CHEBI:43474"/>
        <dbReference type="ChEBI" id="CHEBI:456216"/>
        <dbReference type="EC" id="5.6.2.4"/>
    </reaction>
</comment>
<dbReference type="AlphaFoldDB" id="A0A7J3MX23"/>
<keyword evidence="6" id="KW-0067">ATP-binding</keyword>
<dbReference type="InterPro" id="IPR002789">
    <property type="entry name" value="HerA_central"/>
</dbReference>
<evidence type="ECO:0000256" key="4">
    <source>
        <dbReference type="ARBA" id="ARBA00048988"/>
    </source>
</evidence>
<evidence type="ECO:0000313" key="6">
    <source>
        <dbReference type="EMBL" id="HGT98103.1"/>
    </source>
</evidence>
<dbReference type="GO" id="GO:0043139">
    <property type="term" value="F:5'-3' DNA helicase activity"/>
    <property type="evidence" value="ECO:0007669"/>
    <property type="project" value="UniProtKB-EC"/>
</dbReference>
<evidence type="ECO:0000259" key="5">
    <source>
        <dbReference type="Pfam" id="PF01935"/>
    </source>
</evidence>
<sequence length="582" mass="65219">MIKLTYYLYIQEGRYKVLCTSNIVLGKVGVISYPSSVEIVSRHPIPIGAYVAIPFKAIDVVSGNTIDYCAIGVISQTSYRRLVPTSPSTTASESIGLEDDMLRYAPSLARIIALVGIDNEGKPMIKMPNIPPPPDTQVYLAHIEILSMLFSSRKEGSIKIGHLLTEPRVEIYVDLNALAKHLFITGTTGSGKSNTVAILADRMASYGGTVIIYDVHGEYGSLMPSSNIDIVNIEYKINPLEVPPKVLARMIVPEGGATVQRMLVSKAMAEAQKLFKELIKDHGISDKAIESIYSNASFSKQELSELLESLETEAGEIDTETKLIYLFRYVVKNFIEKKYVRSRDKELYRESSLKASSKVDEFFENAALSLKTQQISNLIAPSRIIVLNVSLLSDDQKDYVLKIVLDELLWLSKHNYFIGKPCPIVVFIEEAHIFLSASRPTASRYSIERIAREGRKFGLILGLISQRPRNIDLNTLSQIQNFVFMKLVQEADQQSIMNASDLLTEDLARSLTSMATGEALIIGEWIGRFPVFVKIDKHEGKKVGTSLDIASIWRNNMRLRYTREENSSMLKEAEKEFYEIFS</sequence>
<proteinExistence type="inferred from homology"/>
<dbReference type="SUPFAM" id="SSF52540">
    <property type="entry name" value="P-loop containing nucleoside triphosphate hydrolases"/>
    <property type="match status" value="1"/>
</dbReference>